<feature type="compositionally biased region" description="Polar residues" evidence="1">
    <location>
        <begin position="9"/>
        <end position="24"/>
    </location>
</feature>
<gene>
    <name evidence="2" type="ORF">JOD64_002957</name>
</gene>
<proteinExistence type="predicted"/>
<reference evidence="2 3" key="1">
    <citation type="submission" date="2021-01" db="EMBL/GenBank/DDBJ databases">
        <title>Sequencing the genomes of 1000 actinobacteria strains.</title>
        <authorList>
            <person name="Klenk H.-P."/>
        </authorList>
    </citation>
    <scope>NUCLEOTIDE SEQUENCE [LARGE SCALE GENOMIC DNA]</scope>
    <source>
        <strain evidence="2 3">DSM 100204</strain>
    </source>
</reference>
<organism evidence="2 3">
    <name type="scientific">Micromonospora luteifusca</name>
    <dbReference type="NCBI Taxonomy" id="709860"/>
    <lineage>
        <taxon>Bacteria</taxon>
        <taxon>Bacillati</taxon>
        <taxon>Actinomycetota</taxon>
        <taxon>Actinomycetes</taxon>
        <taxon>Micromonosporales</taxon>
        <taxon>Micromonosporaceae</taxon>
        <taxon>Micromonospora</taxon>
    </lineage>
</organism>
<dbReference type="Proteomes" id="UP000764837">
    <property type="component" value="Unassembled WGS sequence"/>
</dbReference>
<feature type="region of interest" description="Disordered" evidence="1">
    <location>
        <begin position="1"/>
        <end position="26"/>
    </location>
</feature>
<evidence type="ECO:0000256" key="1">
    <source>
        <dbReference type="SAM" id="MobiDB-lite"/>
    </source>
</evidence>
<evidence type="ECO:0000313" key="3">
    <source>
        <dbReference type="Proteomes" id="UP000764837"/>
    </source>
</evidence>
<accession>A0ABS2LU75</accession>
<name>A0ABS2LU75_9ACTN</name>
<comment type="caution">
    <text evidence="2">The sequence shown here is derived from an EMBL/GenBank/DDBJ whole genome shotgun (WGS) entry which is preliminary data.</text>
</comment>
<protein>
    <submittedName>
        <fullName evidence="2">Uncharacterized protein</fullName>
    </submittedName>
</protein>
<keyword evidence="3" id="KW-1185">Reference proteome</keyword>
<dbReference type="EMBL" id="JAFBBP010000001">
    <property type="protein sequence ID" value="MBM7491735.1"/>
    <property type="molecule type" value="Genomic_DNA"/>
</dbReference>
<evidence type="ECO:0000313" key="2">
    <source>
        <dbReference type="EMBL" id="MBM7491735.1"/>
    </source>
</evidence>
<sequence>MAIVAWQAGENSSESSPNGRTQVTPWPLSPIAADQQPSCTLLRGTDAEAAARLADSASPDTRWRSGMHLYTMALRPLLPDETDCTAVIR</sequence>